<organism evidence="2 3">
    <name type="scientific">Mycobacteroides abscessus</name>
    <dbReference type="NCBI Taxonomy" id="36809"/>
    <lineage>
        <taxon>Bacteria</taxon>
        <taxon>Bacillati</taxon>
        <taxon>Actinomycetota</taxon>
        <taxon>Actinomycetes</taxon>
        <taxon>Mycobacteriales</taxon>
        <taxon>Mycobacteriaceae</taxon>
        <taxon>Mycobacteroides</taxon>
    </lineage>
</organism>
<evidence type="ECO:0000313" key="2">
    <source>
        <dbReference type="EMBL" id="CPT59073.1"/>
    </source>
</evidence>
<name>A0AB33TAV2_9MYCO</name>
<accession>A0AB33TAV2</accession>
<dbReference type="Proteomes" id="UP000038487">
    <property type="component" value="Unassembled WGS sequence"/>
</dbReference>
<proteinExistence type="predicted"/>
<evidence type="ECO:0000256" key="1">
    <source>
        <dbReference type="SAM" id="MobiDB-lite"/>
    </source>
</evidence>
<feature type="compositionally biased region" description="Basic and acidic residues" evidence="1">
    <location>
        <begin position="205"/>
        <end position="214"/>
    </location>
</feature>
<dbReference type="EMBL" id="CSUW01000011">
    <property type="protein sequence ID" value="CPT59073.1"/>
    <property type="molecule type" value="Genomic_DNA"/>
</dbReference>
<gene>
    <name evidence="2" type="ORF">ERS075527_04430</name>
</gene>
<comment type="caution">
    <text evidence="2">The sequence shown here is derived from an EMBL/GenBank/DDBJ whole genome shotgun (WGS) entry which is preliminary data.</text>
</comment>
<reference evidence="2 3" key="1">
    <citation type="submission" date="2015-03" db="EMBL/GenBank/DDBJ databases">
        <authorList>
            <consortium name="Pathogen Informatics"/>
            <person name="Murphy D."/>
        </authorList>
    </citation>
    <scope>NUCLEOTIDE SEQUENCE [LARGE SCALE GENOMIC DNA]</scope>
    <source>
        <strain evidence="2 3">PAP036</strain>
    </source>
</reference>
<feature type="region of interest" description="Disordered" evidence="1">
    <location>
        <begin position="1"/>
        <end position="33"/>
    </location>
</feature>
<sequence length="283" mass="31987">MGHGAGPSRPGEVSQAGGRDEVDGSMSRRPPTALESGLALDVAQRKALMSQRFLYAGGNVFTEVGYRGIRRGCQPQRHHARTHTGHQQRLRAHPPTHREVEHHLCAPNFTMHQQGTCRGDHRRAPNPQRVRQLTGLGNNGRIQLNWRRWLVLSESSRSGRRRPIPKFIVERATAGPVGRIVKVVLGALIVRLRFDEASQRSENRCGNRRIRSDRGVNSGDSMTQEAHANTVGHDVVTAHEEIEVVGPYLHQREPEQRSVQRHRRLLDRSRNPIGVTDRIRRTR</sequence>
<dbReference type="AlphaFoldDB" id="A0AB33TAV2"/>
<feature type="region of interest" description="Disordered" evidence="1">
    <location>
        <begin position="205"/>
        <end position="225"/>
    </location>
</feature>
<protein>
    <submittedName>
        <fullName evidence="2">Uncharacterized protein</fullName>
    </submittedName>
</protein>
<evidence type="ECO:0000313" key="3">
    <source>
        <dbReference type="Proteomes" id="UP000038487"/>
    </source>
</evidence>